<dbReference type="EMBL" id="BMQL01000029">
    <property type="protein sequence ID" value="GGR22586.1"/>
    <property type="molecule type" value="Genomic_DNA"/>
</dbReference>
<dbReference type="RefSeq" id="WP_189092109.1">
    <property type="nucleotide sequence ID" value="NZ_BMQL01000029.1"/>
</dbReference>
<evidence type="ECO:0000313" key="2">
    <source>
        <dbReference type="EMBL" id="GGR22586.1"/>
    </source>
</evidence>
<feature type="region of interest" description="Disordered" evidence="1">
    <location>
        <begin position="1"/>
        <end position="22"/>
    </location>
</feature>
<comment type="caution">
    <text evidence="2">The sequence shown here is derived from an EMBL/GenBank/DDBJ whole genome shotgun (WGS) entry which is preliminary data.</text>
</comment>
<reference evidence="2" key="1">
    <citation type="journal article" date="2014" name="Int. J. Syst. Evol. Microbiol.">
        <title>Complete genome sequence of Corynebacterium casei LMG S-19264T (=DSM 44701T), isolated from a smear-ripened cheese.</title>
        <authorList>
            <consortium name="US DOE Joint Genome Institute (JGI-PGF)"/>
            <person name="Walter F."/>
            <person name="Albersmeier A."/>
            <person name="Kalinowski J."/>
            <person name="Ruckert C."/>
        </authorList>
    </citation>
    <scope>NUCLEOTIDE SEQUENCE</scope>
    <source>
        <strain evidence="2">JCM 31311</strain>
    </source>
</reference>
<reference evidence="2" key="2">
    <citation type="submission" date="2020-09" db="EMBL/GenBank/DDBJ databases">
        <authorList>
            <person name="Sun Q."/>
            <person name="Ohkuma M."/>
        </authorList>
    </citation>
    <scope>NUCLEOTIDE SEQUENCE</scope>
    <source>
        <strain evidence="2">JCM 31311</strain>
    </source>
</reference>
<accession>A0A918CIB9</accession>
<proteinExistence type="predicted"/>
<protein>
    <submittedName>
        <fullName evidence="2">Uncharacterized protein</fullName>
    </submittedName>
</protein>
<dbReference type="AlphaFoldDB" id="A0A918CIB9"/>
<gene>
    <name evidence="2" type="ORF">GCM10008957_38270</name>
</gene>
<evidence type="ECO:0000256" key="1">
    <source>
        <dbReference type="SAM" id="MobiDB-lite"/>
    </source>
</evidence>
<organism evidence="2 3">
    <name type="scientific">Deinococcus ruber</name>
    <dbReference type="NCBI Taxonomy" id="1848197"/>
    <lineage>
        <taxon>Bacteria</taxon>
        <taxon>Thermotogati</taxon>
        <taxon>Deinococcota</taxon>
        <taxon>Deinococci</taxon>
        <taxon>Deinococcales</taxon>
        <taxon>Deinococcaceae</taxon>
        <taxon>Deinococcus</taxon>
    </lineage>
</organism>
<sequence length="57" mass="6043">MSDSLTPVPPAKVPERASGQYTPPTVTVIGQWQAVTLLISTPLGYLPGNDLMYGQGQ</sequence>
<evidence type="ECO:0000313" key="3">
    <source>
        <dbReference type="Proteomes" id="UP000603865"/>
    </source>
</evidence>
<name>A0A918CIB9_9DEIO</name>
<keyword evidence="3" id="KW-1185">Reference proteome</keyword>
<dbReference type="Proteomes" id="UP000603865">
    <property type="component" value="Unassembled WGS sequence"/>
</dbReference>